<reference evidence="1" key="1">
    <citation type="submission" date="2018-05" db="EMBL/GenBank/DDBJ databases">
        <authorList>
            <person name="Lanie J.A."/>
            <person name="Ng W.-L."/>
            <person name="Kazmierczak K.M."/>
            <person name="Andrzejewski T.M."/>
            <person name="Davidsen T.M."/>
            <person name="Wayne K.J."/>
            <person name="Tettelin H."/>
            <person name="Glass J.I."/>
            <person name="Rusch D."/>
            <person name="Podicherti R."/>
            <person name="Tsui H.-C.T."/>
            <person name="Winkler M.E."/>
        </authorList>
    </citation>
    <scope>NUCLEOTIDE SEQUENCE</scope>
</reference>
<name>A0A383EY80_9ZZZZ</name>
<feature type="non-terminal residue" evidence="1">
    <location>
        <position position="1"/>
    </location>
</feature>
<accession>A0A383EY80</accession>
<gene>
    <name evidence="1" type="ORF">METZ01_LOCUS513932</name>
</gene>
<dbReference type="EMBL" id="UINC01229387">
    <property type="protein sequence ID" value="SVE61078.1"/>
    <property type="molecule type" value="Genomic_DNA"/>
</dbReference>
<dbReference type="SUPFAM" id="SSF56935">
    <property type="entry name" value="Porins"/>
    <property type="match status" value="1"/>
</dbReference>
<feature type="non-terminal residue" evidence="1">
    <location>
        <position position="229"/>
    </location>
</feature>
<dbReference type="AlphaFoldDB" id="A0A383EY80"/>
<protein>
    <recommendedName>
        <fullName evidence="2">TonB-dependent receptor-like beta-barrel domain-containing protein</fullName>
    </recommendedName>
</protein>
<organism evidence="1">
    <name type="scientific">marine metagenome</name>
    <dbReference type="NCBI Taxonomy" id="408172"/>
    <lineage>
        <taxon>unclassified sequences</taxon>
        <taxon>metagenomes</taxon>
        <taxon>ecological metagenomes</taxon>
    </lineage>
</organism>
<evidence type="ECO:0000313" key="1">
    <source>
        <dbReference type="EMBL" id="SVE61078.1"/>
    </source>
</evidence>
<sequence>RNWAFSLMGWVKDMDQLVTAKTYRTGIYEYQVTANGDFGTATGIDFTLENRGLLVNTMLQYTYSVARANGEYDASAFGGQFVDAPAQQYLMPFDRTHDLTLTLYTFLPFGITASMTNFYQSGFPYTPYIFSGDKPVVDELNKYSRRSSDWYWANIAFSKNVKFDDFKLALGLNIYNVFNNRNEFSIWPLTGTADDPGSYYTDEIGESVSSGYYDTPWYYQSPAEINFLM</sequence>
<evidence type="ECO:0008006" key="2">
    <source>
        <dbReference type="Google" id="ProtNLM"/>
    </source>
</evidence>
<proteinExistence type="predicted"/>